<dbReference type="AlphaFoldDB" id="A0A382LTT2"/>
<accession>A0A382LTT2</accession>
<name>A0A382LTT2_9ZZZZ</name>
<gene>
    <name evidence="2" type="ORF">METZ01_LOCUS291591</name>
</gene>
<proteinExistence type="predicted"/>
<feature type="transmembrane region" description="Helical" evidence="1">
    <location>
        <begin position="12"/>
        <end position="32"/>
    </location>
</feature>
<reference evidence="2" key="1">
    <citation type="submission" date="2018-05" db="EMBL/GenBank/DDBJ databases">
        <authorList>
            <person name="Lanie J.A."/>
            <person name="Ng W.-L."/>
            <person name="Kazmierczak K.M."/>
            <person name="Andrzejewski T.M."/>
            <person name="Davidsen T.M."/>
            <person name="Wayne K.J."/>
            <person name="Tettelin H."/>
            <person name="Glass J.I."/>
            <person name="Rusch D."/>
            <person name="Podicherti R."/>
            <person name="Tsui H.-C.T."/>
            <person name="Winkler M.E."/>
        </authorList>
    </citation>
    <scope>NUCLEOTIDE SEQUENCE</scope>
</reference>
<dbReference type="EMBL" id="UINC01088477">
    <property type="protein sequence ID" value="SVC38737.1"/>
    <property type="molecule type" value="Genomic_DNA"/>
</dbReference>
<organism evidence="2">
    <name type="scientific">marine metagenome</name>
    <dbReference type="NCBI Taxonomy" id="408172"/>
    <lineage>
        <taxon>unclassified sequences</taxon>
        <taxon>metagenomes</taxon>
        <taxon>ecological metagenomes</taxon>
    </lineage>
</organism>
<evidence type="ECO:0000256" key="1">
    <source>
        <dbReference type="SAM" id="Phobius"/>
    </source>
</evidence>
<keyword evidence="1" id="KW-1133">Transmembrane helix</keyword>
<sequence length="72" mass="8130">MFGFLKSIKLPFNKKFITCLSILAVVLAILYISGLTKYRTKPIWESYEEEKPAEDKNAIDKVADAAKALFGM</sequence>
<keyword evidence="1" id="KW-0472">Membrane</keyword>
<evidence type="ECO:0000313" key="2">
    <source>
        <dbReference type="EMBL" id="SVC38737.1"/>
    </source>
</evidence>
<keyword evidence="1" id="KW-0812">Transmembrane</keyword>
<protein>
    <submittedName>
        <fullName evidence="2">Uncharacterized protein</fullName>
    </submittedName>
</protein>